<dbReference type="EMBL" id="QXGA01003024">
    <property type="protein sequence ID" value="KAE9088573.1"/>
    <property type="molecule type" value="Genomic_DNA"/>
</dbReference>
<evidence type="ECO:0000313" key="19">
    <source>
        <dbReference type="Proteomes" id="UP000488956"/>
    </source>
</evidence>
<name>A0A6A3R8P3_9STRA</name>
<keyword evidence="12" id="KW-1185">Reference proteome</keyword>
<dbReference type="EMBL" id="QXFZ01002952">
    <property type="protein sequence ID" value="KAE9072419.1"/>
    <property type="molecule type" value="Genomic_DNA"/>
</dbReference>
<sequence length="72" mass="7555">MAQLLAATSLCLHMDKLVAGAAKTHRHSRPATGSPCATCTPQSSVRSHFAKEHRAARSKTLNCSIAVALLTA</sequence>
<evidence type="ECO:0000256" key="1">
    <source>
        <dbReference type="SAM" id="MobiDB-lite"/>
    </source>
</evidence>
<evidence type="ECO:0000313" key="5">
    <source>
        <dbReference type="EMBL" id="KAE9088573.1"/>
    </source>
</evidence>
<dbReference type="EMBL" id="QXFY01002719">
    <property type="protein sequence ID" value="KAE9293284.1"/>
    <property type="molecule type" value="Genomic_DNA"/>
</dbReference>
<evidence type="ECO:0000313" key="11">
    <source>
        <dbReference type="Proteomes" id="UP000429523"/>
    </source>
</evidence>
<dbReference type="Proteomes" id="UP000488956">
    <property type="component" value="Unassembled WGS sequence"/>
</dbReference>
<evidence type="ECO:0000313" key="4">
    <source>
        <dbReference type="EMBL" id="KAE9072419.1"/>
    </source>
</evidence>
<evidence type="ECO:0000313" key="3">
    <source>
        <dbReference type="EMBL" id="KAE9072007.1"/>
    </source>
</evidence>
<dbReference type="Proteomes" id="UP000476176">
    <property type="component" value="Unassembled WGS sequence"/>
</dbReference>
<evidence type="ECO:0000313" key="6">
    <source>
        <dbReference type="EMBL" id="KAE9174925.1"/>
    </source>
</evidence>
<dbReference type="EMBL" id="QXFX01002990">
    <property type="protein sequence ID" value="KAE9072007.1"/>
    <property type="molecule type" value="Genomic_DNA"/>
</dbReference>
<dbReference type="Proteomes" id="UP000440367">
    <property type="component" value="Unassembled WGS sequence"/>
</dbReference>
<evidence type="ECO:0000313" key="14">
    <source>
        <dbReference type="Proteomes" id="UP000440367"/>
    </source>
</evidence>
<evidence type="ECO:0000313" key="15">
    <source>
        <dbReference type="Proteomes" id="UP000440732"/>
    </source>
</evidence>
<evidence type="ECO:0000313" key="2">
    <source>
        <dbReference type="EMBL" id="KAE8923353.1"/>
    </source>
</evidence>
<evidence type="ECO:0000313" key="18">
    <source>
        <dbReference type="Proteomes" id="UP000486351"/>
    </source>
</evidence>
<comment type="caution">
    <text evidence="5">The sequence shown here is derived from an EMBL/GenBank/DDBJ whole genome shotgun (WGS) entry which is preliminary data.</text>
</comment>
<evidence type="ECO:0000313" key="10">
    <source>
        <dbReference type="EMBL" id="KAE9293284.1"/>
    </source>
</evidence>
<protein>
    <submittedName>
        <fullName evidence="5">Uncharacterized protein</fullName>
    </submittedName>
</protein>
<feature type="region of interest" description="Disordered" evidence="1">
    <location>
        <begin position="22"/>
        <end position="42"/>
    </location>
</feature>
<evidence type="ECO:0000313" key="13">
    <source>
        <dbReference type="Proteomes" id="UP000437068"/>
    </source>
</evidence>
<reference evidence="11 12" key="1">
    <citation type="submission" date="2018-08" db="EMBL/GenBank/DDBJ databases">
        <title>Genomic investigation of the strawberry pathogen Phytophthora fragariae indicates pathogenicity is determined by transcriptional variation in three key races.</title>
        <authorList>
            <person name="Adams T.M."/>
            <person name="Armitage A.D."/>
            <person name="Sobczyk M.K."/>
            <person name="Bates H.J."/>
            <person name="Dunwell J.M."/>
            <person name="Nellist C.F."/>
            <person name="Harrison R.J."/>
        </authorList>
    </citation>
    <scope>NUCLEOTIDE SEQUENCE [LARGE SCALE GENOMIC DNA]</scope>
    <source>
        <strain evidence="9 13">A4</strain>
        <strain evidence="8 14">BC-1</strain>
        <strain evidence="7 17">BC-23</strain>
        <strain evidence="6 12">NOV-27</strain>
        <strain evidence="5 15">NOV-5</strain>
        <strain evidence="4 16">NOV-71</strain>
        <strain evidence="10 18">NOV-77</strain>
        <strain evidence="2 11">NOV-9</strain>
        <strain evidence="3 19">ONT-3</strain>
    </source>
</reference>
<evidence type="ECO:0000313" key="7">
    <source>
        <dbReference type="EMBL" id="KAE9182512.1"/>
    </source>
</evidence>
<dbReference type="Proteomes" id="UP000433483">
    <property type="component" value="Unassembled WGS sequence"/>
</dbReference>
<dbReference type="EMBL" id="QXGD01002795">
    <property type="protein sequence ID" value="KAE9184054.1"/>
    <property type="molecule type" value="Genomic_DNA"/>
</dbReference>
<dbReference type="Proteomes" id="UP000441208">
    <property type="component" value="Unassembled WGS sequence"/>
</dbReference>
<evidence type="ECO:0000313" key="16">
    <source>
        <dbReference type="Proteomes" id="UP000441208"/>
    </source>
</evidence>
<evidence type="ECO:0000313" key="9">
    <source>
        <dbReference type="EMBL" id="KAE9276520.1"/>
    </source>
</evidence>
<accession>A0A6A3R8P3</accession>
<organism evidence="5 15">
    <name type="scientific">Phytophthora fragariae</name>
    <dbReference type="NCBI Taxonomy" id="53985"/>
    <lineage>
        <taxon>Eukaryota</taxon>
        <taxon>Sar</taxon>
        <taxon>Stramenopiles</taxon>
        <taxon>Oomycota</taxon>
        <taxon>Peronosporomycetes</taxon>
        <taxon>Peronosporales</taxon>
        <taxon>Peronosporaceae</taxon>
        <taxon>Phytophthora</taxon>
    </lineage>
</organism>
<gene>
    <name evidence="9" type="ORF">PF001_g26084</name>
    <name evidence="8" type="ORF">PF002_g26543</name>
    <name evidence="7" type="ORF">PF004_g24225</name>
    <name evidence="6" type="ORF">PF005_g25637</name>
    <name evidence="5" type="ORF">PF006_g25549</name>
    <name evidence="4" type="ORF">PF007_g26186</name>
    <name evidence="10" type="ORF">PF008_g24845</name>
    <name evidence="2" type="ORF">PF009_g26396</name>
    <name evidence="3" type="ORF">PF010_g25656</name>
</gene>
<dbReference type="AlphaFoldDB" id="A0A6A3R8P3"/>
<dbReference type="Proteomes" id="UP000440732">
    <property type="component" value="Unassembled WGS sequence"/>
</dbReference>
<dbReference type="Proteomes" id="UP000486351">
    <property type="component" value="Unassembled WGS sequence"/>
</dbReference>
<dbReference type="EMBL" id="QXGF01002801">
    <property type="protein sequence ID" value="KAE8923353.1"/>
    <property type="molecule type" value="Genomic_DNA"/>
</dbReference>
<dbReference type="EMBL" id="QXGC01002724">
    <property type="protein sequence ID" value="KAE9182512.1"/>
    <property type="molecule type" value="Genomic_DNA"/>
</dbReference>
<dbReference type="EMBL" id="QXGE01003190">
    <property type="protein sequence ID" value="KAE9276520.1"/>
    <property type="molecule type" value="Genomic_DNA"/>
</dbReference>
<dbReference type="EMBL" id="QXGB01002797">
    <property type="protein sequence ID" value="KAE9174925.1"/>
    <property type="molecule type" value="Genomic_DNA"/>
</dbReference>
<dbReference type="Proteomes" id="UP000437068">
    <property type="component" value="Unassembled WGS sequence"/>
</dbReference>
<evidence type="ECO:0000313" key="17">
    <source>
        <dbReference type="Proteomes" id="UP000476176"/>
    </source>
</evidence>
<evidence type="ECO:0000313" key="12">
    <source>
        <dbReference type="Proteomes" id="UP000433483"/>
    </source>
</evidence>
<proteinExistence type="predicted"/>
<evidence type="ECO:0000313" key="8">
    <source>
        <dbReference type="EMBL" id="KAE9184054.1"/>
    </source>
</evidence>
<dbReference type="Proteomes" id="UP000429523">
    <property type="component" value="Unassembled WGS sequence"/>
</dbReference>